<reference evidence="2" key="1">
    <citation type="submission" date="2016-05" db="EMBL/GenBank/DDBJ databases">
        <authorList>
            <person name="Naeem Raeece"/>
        </authorList>
    </citation>
    <scope>NUCLEOTIDE SEQUENCE [LARGE SCALE GENOMIC DNA]</scope>
</reference>
<feature type="non-terminal residue" evidence="1">
    <location>
        <position position="1"/>
    </location>
</feature>
<dbReference type="AlphaFoldDB" id="A0A1A8X0N0"/>
<protein>
    <recommendedName>
        <fullName evidence="3">PIR Superfamily Protein</fullName>
    </recommendedName>
</protein>
<accession>A0A1A8X0N0</accession>
<organism evidence="1 2">
    <name type="scientific">Plasmodium ovale curtisi</name>
    <dbReference type="NCBI Taxonomy" id="864141"/>
    <lineage>
        <taxon>Eukaryota</taxon>
        <taxon>Sar</taxon>
        <taxon>Alveolata</taxon>
        <taxon>Apicomplexa</taxon>
        <taxon>Aconoidasida</taxon>
        <taxon>Haemosporida</taxon>
        <taxon>Plasmodiidae</taxon>
        <taxon>Plasmodium</taxon>
        <taxon>Plasmodium (Plasmodium)</taxon>
    </lineage>
</organism>
<name>A0A1A8X0N0_PLAOA</name>
<dbReference type="EMBL" id="FLQV01000952">
    <property type="protein sequence ID" value="SBS98799.1"/>
    <property type="molecule type" value="Genomic_DNA"/>
</dbReference>
<gene>
    <name evidence="1" type="ORF">POVCU1_048840</name>
</gene>
<evidence type="ECO:0000313" key="1">
    <source>
        <dbReference type="EMBL" id="SBS98799.1"/>
    </source>
</evidence>
<sequence>PFRSWLDNTISKKEIIRHSLYEEDDEFFENEYESPDKHEEYNRHDVSYHSIINT</sequence>
<proteinExistence type="predicted"/>
<dbReference type="Proteomes" id="UP000078546">
    <property type="component" value="Unassembled WGS sequence"/>
</dbReference>
<evidence type="ECO:0000313" key="2">
    <source>
        <dbReference type="Proteomes" id="UP000078546"/>
    </source>
</evidence>
<evidence type="ECO:0008006" key="3">
    <source>
        <dbReference type="Google" id="ProtNLM"/>
    </source>
</evidence>